<evidence type="ECO:0000313" key="12">
    <source>
        <dbReference type="Proteomes" id="UP001328107"/>
    </source>
</evidence>
<dbReference type="InterPro" id="IPR018164">
    <property type="entry name" value="Ala-tRNA-synth_IIc_N"/>
</dbReference>
<dbReference type="EMBL" id="BTRK01000002">
    <property type="protein sequence ID" value="GMR38333.1"/>
    <property type="molecule type" value="Genomic_DNA"/>
</dbReference>
<dbReference type="PANTHER" id="PTHR11777:SF9">
    <property type="entry name" value="ALANINE--TRNA LIGASE, CYTOPLASMIC"/>
    <property type="match status" value="1"/>
</dbReference>
<dbReference type="GO" id="GO:0002161">
    <property type="term" value="F:aminoacyl-tRNA deacylase activity"/>
    <property type="evidence" value="ECO:0007669"/>
    <property type="project" value="TreeGrafter"/>
</dbReference>
<dbReference type="SUPFAM" id="SSF101353">
    <property type="entry name" value="Putative anticodon-binding domain of alanyl-tRNA synthetase (AlaRS)"/>
    <property type="match status" value="1"/>
</dbReference>
<sequence>MLAARFIRRYSSSNRTSNEIRRSFVNFFESEGHVLVPSSNVVRPRMDETNPFETPELNQLRGVLTGKAKAKRWSPSVVNVQKYLHHNSMNDVGKDLNGLSFYEMMGNWAFNNAYGKEKACTLAWTFLTEVMNIPKDDLSVTFFGGNSEVPEDIETGEIWKKIGVPDSSIRPVSDDSHFYGLEEAGNSPAAVRTKIHHKNFENACLWNIGFTNYTRRRNGKVVAMDTLHVDTGMRLEDLACVVQGVSSVFETDLLLPLIQELEKFSGKKYTGSCDAELDNSFRAVADHTRALCVAIADLPPTASEHARFIVGKQVYMAAYHAVKVLEAPRNSIVKLVPVVIESLGSAYPLLGERQKKIEQTIRPQENKFWSAYGMQEERSKYNDGIWTGPEWFSRVIEKKDFEQSWTGKASSAFRRIIGF</sequence>
<dbReference type="InterPro" id="IPR018162">
    <property type="entry name" value="Ala-tRNA-ligase_IIc_anticod-bd"/>
</dbReference>
<keyword evidence="12" id="KW-1185">Reference proteome</keyword>
<keyword evidence="5" id="KW-0547">Nucleotide-binding</keyword>
<evidence type="ECO:0000313" key="11">
    <source>
        <dbReference type="EMBL" id="GMR38333.1"/>
    </source>
</evidence>
<dbReference type="GO" id="GO:0000049">
    <property type="term" value="F:tRNA binding"/>
    <property type="evidence" value="ECO:0007669"/>
    <property type="project" value="UniProtKB-KW"/>
</dbReference>
<keyword evidence="7" id="KW-0694">RNA-binding</keyword>
<evidence type="ECO:0000256" key="9">
    <source>
        <dbReference type="ARBA" id="ARBA00023146"/>
    </source>
</evidence>
<evidence type="ECO:0000256" key="5">
    <source>
        <dbReference type="ARBA" id="ARBA00022741"/>
    </source>
</evidence>
<keyword evidence="8" id="KW-0648">Protein biosynthesis</keyword>
<dbReference type="GO" id="GO:0004813">
    <property type="term" value="F:alanine-tRNA ligase activity"/>
    <property type="evidence" value="ECO:0007669"/>
    <property type="project" value="UniProtKB-EC"/>
</dbReference>
<evidence type="ECO:0000256" key="1">
    <source>
        <dbReference type="ARBA" id="ARBA00008226"/>
    </source>
</evidence>
<dbReference type="Gene3D" id="3.30.930.10">
    <property type="entry name" value="Bira Bifunctional Protein, Domain 2"/>
    <property type="match status" value="1"/>
</dbReference>
<protein>
    <recommendedName>
        <fullName evidence="2">alanine--tRNA ligase</fullName>
        <ecNumber evidence="2">6.1.1.7</ecNumber>
    </recommendedName>
</protein>
<evidence type="ECO:0000256" key="3">
    <source>
        <dbReference type="ARBA" id="ARBA00022555"/>
    </source>
</evidence>
<evidence type="ECO:0000259" key="10">
    <source>
        <dbReference type="PROSITE" id="PS50860"/>
    </source>
</evidence>
<dbReference type="SUPFAM" id="SSF55681">
    <property type="entry name" value="Class II aaRS and biotin synthetases"/>
    <property type="match status" value="1"/>
</dbReference>
<evidence type="ECO:0000256" key="4">
    <source>
        <dbReference type="ARBA" id="ARBA00022598"/>
    </source>
</evidence>
<keyword evidence="4" id="KW-0436">Ligase</keyword>
<dbReference type="PROSITE" id="PS50860">
    <property type="entry name" value="AA_TRNA_LIGASE_II_ALA"/>
    <property type="match status" value="1"/>
</dbReference>
<dbReference type="InterPro" id="IPR018165">
    <property type="entry name" value="Ala-tRNA-synth_IIc_core"/>
</dbReference>
<dbReference type="EC" id="6.1.1.7" evidence="2"/>
<dbReference type="InterPro" id="IPR045864">
    <property type="entry name" value="aa-tRNA-synth_II/BPL/LPL"/>
</dbReference>
<keyword evidence="3" id="KW-0820">tRNA-binding</keyword>
<keyword evidence="9" id="KW-0030">Aminoacyl-tRNA synthetase</keyword>
<proteinExistence type="inferred from homology"/>
<name>A0AAN4ZBX9_9BILA</name>
<comment type="similarity">
    <text evidence="1">Belongs to the class-II aminoacyl-tRNA synthetase family.</text>
</comment>
<dbReference type="GO" id="GO:0006419">
    <property type="term" value="P:alanyl-tRNA aminoacylation"/>
    <property type="evidence" value="ECO:0007669"/>
    <property type="project" value="InterPro"/>
</dbReference>
<evidence type="ECO:0000256" key="6">
    <source>
        <dbReference type="ARBA" id="ARBA00022840"/>
    </source>
</evidence>
<organism evidence="11 12">
    <name type="scientific">Pristionchus mayeri</name>
    <dbReference type="NCBI Taxonomy" id="1317129"/>
    <lineage>
        <taxon>Eukaryota</taxon>
        <taxon>Metazoa</taxon>
        <taxon>Ecdysozoa</taxon>
        <taxon>Nematoda</taxon>
        <taxon>Chromadorea</taxon>
        <taxon>Rhabditida</taxon>
        <taxon>Rhabditina</taxon>
        <taxon>Diplogasteromorpha</taxon>
        <taxon>Diplogasteroidea</taxon>
        <taxon>Neodiplogasteridae</taxon>
        <taxon>Pristionchus</taxon>
    </lineage>
</organism>
<dbReference type="AlphaFoldDB" id="A0AAN4ZBX9"/>
<dbReference type="InterPro" id="IPR050058">
    <property type="entry name" value="Ala-tRNA_ligase"/>
</dbReference>
<keyword evidence="6" id="KW-0067">ATP-binding</keyword>
<comment type="caution">
    <text evidence="11">The sequence shown here is derived from an EMBL/GenBank/DDBJ whole genome shotgun (WGS) entry which is preliminary data.</text>
</comment>
<evidence type="ECO:0000256" key="7">
    <source>
        <dbReference type="ARBA" id="ARBA00022884"/>
    </source>
</evidence>
<dbReference type="PRINTS" id="PR00980">
    <property type="entry name" value="TRNASYNTHALA"/>
</dbReference>
<dbReference type="GO" id="GO:0005524">
    <property type="term" value="F:ATP binding"/>
    <property type="evidence" value="ECO:0007669"/>
    <property type="project" value="UniProtKB-KW"/>
</dbReference>
<feature type="domain" description="Alanyl-transfer RNA synthetases family profile" evidence="10">
    <location>
        <begin position="15"/>
        <end position="368"/>
    </location>
</feature>
<reference evidence="12" key="1">
    <citation type="submission" date="2022-10" db="EMBL/GenBank/DDBJ databases">
        <title>Genome assembly of Pristionchus species.</title>
        <authorList>
            <person name="Yoshida K."/>
            <person name="Sommer R.J."/>
        </authorList>
    </citation>
    <scope>NUCLEOTIDE SEQUENCE [LARGE SCALE GENOMIC DNA]</scope>
    <source>
        <strain evidence="12">RS5460</strain>
    </source>
</reference>
<dbReference type="GO" id="GO:0005739">
    <property type="term" value="C:mitochondrion"/>
    <property type="evidence" value="ECO:0007669"/>
    <property type="project" value="TreeGrafter"/>
</dbReference>
<dbReference type="PANTHER" id="PTHR11777">
    <property type="entry name" value="ALANYL-TRNA SYNTHETASE"/>
    <property type="match status" value="1"/>
</dbReference>
<gene>
    <name evidence="11" type="ORF">PMAYCL1PPCAC_08528</name>
</gene>
<evidence type="ECO:0000256" key="2">
    <source>
        <dbReference type="ARBA" id="ARBA00013168"/>
    </source>
</evidence>
<dbReference type="Pfam" id="PF01411">
    <property type="entry name" value="tRNA-synt_2c"/>
    <property type="match status" value="1"/>
</dbReference>
<accession>A0AAN4ZBX9</accession>
<dbReference type="InterPro" id="IPR002318">
    <property type="entry name" value="Ala-tRNA-lgiase_IIc"/>
</dbReference>
<evidence type="ECO:0000256" key="8">
    <source>
        <dbReference type="ARBA" id="ARBA00022917"/>
    </source>
</evidence>
<dbReference type="Proteomes" id="UP001328107">
    <property type="component" value="Unassembled WGS sequence"/>
</dbReference>